<dbReference type="GO" id="GO:0000224">
    <property type="term" value="F:peptide-N4-(N-acetyl-beta-glucosaminyl)asparagine amidase activity"/>
    <property type="evidence" value="ECO:0007669"/>
    <property type="project" value="UniProtKB-EC"/>
</dbReference>
<organism evidence="11 12">
    <name type="scientific">Mucilaginibacter paludis DSM 18603</name>
    <dbReference type="NCBI Taxonomy" id="714943"/>
    <lineage>
        <taxon>Bacteria</taxon>
        <taxon>Pseudomonadati</taxon>
        <taxon>Bacteroidota</taxon>
        <taxon>Sphingobacteriia</taxon>
        <taxon>Sphingobacteriales</taxon>
        <taxon>Sphingobacteriaceae</taxon>
        <taxon>Mucilaginibacter</taxon>
    </lineage>
</organism>
<reference evidence="11" key="1">
    <citation type="submission" date="2011-09" db="EMBL/GenBank/DDBJ databases">
        <title>The permanent draft genome of Mucilaginibacter paludis DSM 18603.</title>
        <authorList>
            <consortium name="US DOE Joint Genome Institute (JGI-PGF)"/>
            <person name="Lucas S."/>
            <person name="Han J."/>
            <person name="Lapidus A."/>
            <person name="Bruce D."/>
            <person name="Goodwin L."/>
            <person name="Pitluck S."/>
            <person name="Peters L."/>
            <person name="Kyrpides N."/>
            <person name="Mavromatis K."/>
            <person name="Ivanova N."/>
            <person name="Mikhailova N."/>
            <person name="Held B."/>
            <person name="Detter J.C."/>
            <person name="Tapia R."/>
            <person name="Han C."/>
            <person name="Land M."/>
            <person name="Hauser L."/>
            <person name="Markowitz V."/>
            <person name="Cheng J.-F."/>
            <person name="Hugenholtz P."/>
            <person name="Woyke T."/>
            <person name="Wu D."/>
            <person name="Tindall B."/>
            <person name="Brambilla E."/>
            <person name="Klenk H.-P."/>
            <person name="Eisen J.A."/>
        </authorList>
    </citation>
    <scope>NUCLEOTIDE SEQUENCE [LARGE SCALE GENOMIC DNA]</scope>
    <source>
        <strain evidence="11">DSM 18603</strain>
    </source>
</reference>
<dbReference type="GO" id="GO:0005737">
    <property type="term" value="C:cytoplasm"/>
    <property type="evidence" value="ECO:0007669"/>
    <property type="project" value="UniProtKB-SubCell"/>
</dbReference>
<dbReference type="PANTHER" id="PTHR35532:SF5">
    <property type="entry name" value="CARBOHYDRATE-BINDING DOMAIN-CONTAINING PROTEIN"/>
    <property type="match status" value="1"/>
</dbReference>
<dbReference type="InterPro" id="IPR008979">
    <property type="entry name" value="Galactose-bd-like_sf"/>
</dbReference>
<comment type="subcellular location">
    <subcellularLocation>
        <location evidence="3">Cytoplasm</location>
    </subcellularLocation>
</comment>
<dbReference type="SUPFAM" id="SSF49785">
    <property type="entry name" value="Galactose-binding domain-like"/>
    <property type="match status" value="1"/>
</dbReference>
<dbReference type="RefSeq" id="WP_008512012.1">
    <property type="nucleotide sequence ID" value="NZ_CM001403.1"/>
</dbReference>
<dbReference type="OrthoDB" id="679512at2"/>
<keyword evidence="12" id="KW-1185">Reference proteome</keyword>
<proteinExistence type="predicted"/>
<dbReference type="eggNOG" id="COG1305">
    <property type="taxonomic scope" value="Bacteria"/>
</dbReference>
<comment type="cofactor">
    <cofactor evidence="2">
        <name>Zn(2+)</name>
        <dbReference type="ChEBI" id="CHEBI:29105"/>
    </cofactor>
</comment>
<accession>H1Y3U0</accession>
<dbReference type="Pfam" id="PF00754">
    <property type="entry name" value="F5_F8_type_C"/>
    <property type="match status" value="1"/>
</dbReference>
<dbReference type="STRING" id="714943.Mucpa_6296"/>
<evidence type="ECO:0000256" key="6">
    <source>
        <dbReference type="ARBA" id="ARBA00022490"/>
    </source>
</evidence>
<evidence type="ECO:0000259" key="10">
    <source>
        <dbReference type="Pfam" id="PF01841"/>
    </source>
</evidence>
<evidence type="ECO:0000256" key="5">
    <source>
        <dbReference type="ARBA" id="ARBA00018546"/>
    </source>
</evidence>
<keyword evidence="6" id="KW-0963">Cytoplasm</keyword>
<sequence length="678" mass="77086">MFKINLFNKNNILIKAGIRLLLLIICQHSFSAFSQRPALTMQQKVTIAMNFAGENKAELQKVLDHYGASARDSLKLRAAYFLIANMTGHFSYTGYQRQGVDSLIRYIVKAKQVAGNDFWQPGTFIQLDRLWFNVMAYASAKHSGPENTFDNKAISANLLIENIEYAFKAWSLPWSRHLSFDQFCTYVLPYRFYDEPLESWRPRYMEKFGWLAKAMGKSTDPVLACKLINESLQREIPFNRGLERYNKALSPSDLLLAGQANCLNQAAAANFAMRAMGIPVALEVVRQWANRSFGHKFSSVIDKEGNFISIIGEEFLPHQTRLPYIAPKIFHLGYTIQDDSLMKARMSSGGLVADFDCFQTDATRQLIPVKDLMVTIRPGTVKPGETVYLCVFDNRDWAPVCASASPDGKSVLFKDMGLGVLYLPMVLRDKLMPVSSPLILQNDQSIKPVIVNKGANDTITLTRKYPLSQAKLDWLWLMLDGKFEGADNPDFSGAKPLYTVQNPFAMMLNRRRIPRSNFRYVRYCFPKNAYGSLAEICFYGDSLLKQPLKGQLIHSSKVHDSDVQKAFDGVLGNYIQTPDSSDYNGEWIGLDLGEPKAITGVGFSPRNDENGIDQYMSYELYYWDDQWISLGPGTRVEDQISKLKFSKVPKGALLWLRNHTVGNEERIFLYENHAQKWW</sequence>
<dbReference type="EC" id="3.5.1.52" evidence="4"/>
<gene>
    <name evidence="11" type="ORF">Mucpa_6296</name>
</gene>
<dbReference type="Gene3D" id="2.60.120.260">
    <property type="entry name" value="Galactose-binding domain-like"/>
    <property type="match status" value="2"/>
</dbReference>
<protein>
    <recommendedName>
        <fullName evidence="5">Peptide-N(4)-(N-acetyl-beta-glucosaminyl)asparagine amidase</fullName>
        <ecNumber evidence="4">3.5.1.52</ecNumber>
    </recommendedName>
    <alternativeName>
        <fullName evidence="7">Peptide:N-glycanase</fullName>
    </alternativeName>
</protein>
<evidence type="ECO:0000256" key="4">
    <source>
        <dbReference type="ARBA" id="ARBA00012158"/>
    </source>
</evidence>
<feature type="domain" description="Transglutaminase-like" evidence="10">
    <location>
        <begin position="213"/>
        <end position="288"/>
    </location>
</feature>
<comment type="catalytic activity">
    <reaction evidence="1">
        <text>Hydrolysis of an N(4)-(acetyl-beta-D-glucosaminyl)asparagine residue in which the glucosamine residue may be further glycosylated, to yield a (substituted) N-acetyl-beta-D-glucosaminylamine and a peptide containing an aspartate residue.</text>
        <dbReference type="EC" id="3.5.1.52"/>
    </reaction>
</comment>
<evidence type="ECO:0000256" key="8">
    <source>
        <dbReference type="SAM" id="SignalP"/>
    </source>
</evidence>
<dbReference type="InterPro" id="IPR002931">
    <property type="entry name" value="Transglutaminase-like"/>
</dbReference>
<evidence type="ECO:0000256" key="7">
    <source>
        <dbReference type="ARBA" id="ARBA00032901"/>
    </source>
</evidence>
<evidence type="ECO:0000313" key="12">
    <source>
        <dbReference type="Proteomes" id="UP000002774"/>
    </source>
</evidence>
<evidence type="ECO:0000256" key="2">
    <source>
        <dbReference type="ARBA" id="ARBA00001947"/>
    </source>
</evidence>
<dbReference type="Pfam" id="PF01841">
    <property type="entry name" value="Transglut_core"/>
    <property type="match status" value="1"/>
</dbReference>
<evidence type="ECO:0000313" key="11">
    <source>
        <dbReference type="EMBL" id="EHQ30352.1"/>
    </source>
</evidence>
<keyword evidence="8" id="KW-0732">Signal</keyword>
<dbReference type="InterPro" id="IPR038765">
    <property type="entry name" value="Papain-like_cys_pep_sf"/>
</dbReference>
<feature type="domain" description="F5/8 type C" evidence="9">
    <location>
        <begin position="561"/>
        <end position="632"/>
    </location>
</feature>
<dbReference type="AlphaFoldDB" id="H1Y3U0"/>
<name>H1Y3U0_9SPHI</name>
<dbReference type="Proteomes" id="UP000002774">
    <property type="component" value="Chromosome"/>
</dbReference>
<dbReference type="SUPFAM" id="SSF54001">
    <property type="entry name" value="Cysteine proteinases"/>
    <property type="match status" value="1"/>
</dbReference>
<dbReference type="HOGENOM" id="CLU_014876_0_0_10"/>
<dbReference type="PANTHER" id="PTHR35532">
    <property type="entry name" value="SIMILAR TO POLYHYDROXYALKANOATE DEPOLYMERASE"/>
    <property type="match status" value="1"/>
</dbReference>
<evidence type="ECO:0000256" key="3">
    <source>
        <dbReference type="ARBA" id="ARBA00004496"/>
    </source>
</evidence>
<feature type="signal peptide" evidence="8">
    <location>
        <begin position="1"/>
        <end position="34"/>
    </location>
</feature>
<dbReference type="InterPro" id="IPR000421">
    <property type="entry name" value="FA58C"/>
</dbReference>
<dbReference type="EMBL" id="CM001403">
    <property type="protein sequence ID" value="EHQ30352.1"/>
    <property type="molecule type" value="Genomic_DNA"/>
</dbReference>
<feature type="chain" id="PRO_5003558160" description="Peptide-N(4)-(N-acetyl-beta-glucosaminyl)asparagine amidase" evidence="8">
    <location>
        <begin position="35"/>
        <end position="678"/>
    </location>
</feature>
<evidence type="ECO:0000259" key="9">
    <source>
        <dbReference type="Pfam" id="PF00754"/>
    </source>
</evidence>
<evidence type="ECO:0000256" key="1">
    <source>
        <dbReference type="ARBA" id="ARBA00001650"/>
    </source>
</evidence>